<organism evidence="1 2">
    <name type="scientific">Bradyrhizobium japonicum</name>
    <dbReference type="NCBI Taxonomy" id="375"/>
    <lineage>
        <taxon>Bacteria</taxon>
        <taxon>Pseudomonadati</taxon>
        <taxon>Pseudomonadota</taxon>
        <taxon>Alphaproteobacteria</taxon>
        <taxon>Hyphomicrobiales</taxon>
        <taxon>Nitrobacteraceae</taxon>
        <taxon>Bradyrhizobium</taxon>
    </lineage>
</organism>
<sequence>MAEDERVFSHDNLDLEEEGMPSCPVPEDWRAELVWVHYKLFQPPESHPELAEGLPDCGIGWLGILDRLCTQLQYLLDEEGKGNTIKLMQIKEEQGLLRVSWNGLLSQSTTANADKLIELACACSACTCEICSEEGRLYRRGSYLATACDLHAKGERVPMKPGLENIYIRRGEINGKIQILSCRRYDPKTNSFTDVSPASLGLE</sequence>
<protein>
    <submittedName>
        <fullName evidence="1">Uncharacterized protein</fullName>
    </submittedName>
</protein>
<dbReference type="OrthoDB" id="7906710at2"/>
<reference evidence="1 2" key="1">
    <citation type="submission" date="2016-11" db="EMBL/GenBank/DDBJ databases">
        <title>Complete Genome Sequence of Bradyrhizobium sp. strain J5, an isolated from soybean nodule in Hokkaido.</title>
        <authorList>
            <person name="Kanehara K."/>
        </authorList>
    </citation>
    <scope>NUCLEOTIDE SEQUENCE [LARGE SCALE GENOMIC DNA]</scope>
    <source>
        <strain evidence="1 2">J5</strain>
    </source>
</reference>
<name>A0A1L3FB23_BRAJP</name>
<gene>
    <name evidence="1" type="ORF">BKD09_19105</name>
</gene>
<dbReference type="RefSeq" id="WP_071911881.1">
    <property type="nucleotide sequence ID" value="NZ_CP017637.1"/>
</dbReference>
<accession>A0A1L3FB23</accession>
<proteinExistence type="predicted"/>
<evidence type="ECO:0000313" key="2">
    <source>
        <dbReference type="Proteomes" id="UP000181962"/>
    </source>
</evidence>
<dbReference type="EMBL" id="CP017637">
    <property type="protein sequence ID" value="APG10442.1"/>
    <property type="molecule type" value="Genomic_DNA"/>
</dbReference>
<dbReference type="Proteomes" id="UP000181962">
    <property type="component" value="Chromosome"/>
</dbReference>
<evidence type="ECO:0000313" key="1">
    <source>
        <dbReference type="EMBL" id="APG10442.1"/>
    </source>
</evidence>
<dbReference type="AlphaFoldDB" id="A0A1L3FB23"/>